<gene>
    <name evidence="3" type="ORF">O4J56_21880</name>
</gene>
<proteinExistence type="inferred from homology"/>
<dbReference type="InterPro" id="IPR006442">
    <property type="entry name" value="Antitoxin_Phd/YefM"/>
</dbReference>
<dbReference type="Proteomes" id="UP001527866">
    <property type="component" value="Unassembled WGS sequence"/>
</dbReference>
<evidence type="ECO:0000256" key="1">
    <source>
        <dbReference type="ARBA" id="ARBA00009981"/>
    </source>
</evidence>
<dbReference type="RefSeq" id="WP_270688241.1">
    <property type="nucleotide sequence ID" value="NZ_JAQFWQ010000074.1"/>
</dbReference>
<protein>
    <recommendedName>
        <fullName evidence="2">Antitoxin</fullName>
    </recommendedName>
</protein>
<dbReference type="SUPFAM" id="SSF143120">
    <property type="entry name" value="YefM-like"/>
    <property type="match status" value="1"/>
</dbReference>
<name>A0ABT4U8N1_9ACTN</name>
<evidence type="ECO:0000313" key="3">
    <source>
        <dbReference type="EMBL" id="MDA2813311.1"/>
    </source>
</evidence>
<evidence type="ECO:0000313" key="4">
    <source>
        <dbReference type="Proteomes" id="UP001527866"/>
    </source>
</evidence>
<sequence length="88" mass="10056">MNDMPVESIRMVRDHMAVVVDRAERDGEPTVITRRGKEVAAVVPIELLRRYQRFEEQEIARIVRERMGGSEPGIPLAQVMAETLARPE</sequence>
<dbReference type="EMBL" id="JAQFWQ010000074">
    <property type="protein sequence ID" value="MDA2813311.1"/>
    <property type="molecule type" value="Genomic_DNA"/>
</dbReference>
<keyword evidence="4" id="KW-1185">Reference proteome</keyword>
<accession>A0ABT4U8N1</accession>
<dbReference type="Pfam" id="PF02604">
    <property type="entry name" value="PhdYeFM_antitox"/>
    <property type="match status" value="1"/>
</dbReference>
<dbReference type="Gene3D" id="3.40.1620.10">
    <property type="entry name" value="YefM-like domain"/>
    <property type="match status" value="1"/>
</dbReference>
<comment type="caution">
    <text evidence="3">The sequence shown here is derived from an EMBL/GenBank/DDBJ whole genome shotgun (WGS) entry which is preliminary data.</text>
</comment>
<evidence type="ECO:0000256" key="2">
    <source>
        <dbReference type="RuleBase" id="RU362080"/>
    </source>
</evidence>
<comment type="similarity">
    <text evidence="1 2">Belongs to the phD/YefM antitoxin family.</text>
</comment>
<organism evidence="3 4">
    <name type="scientific">Nocardiopsis endophytica</name>
    <dbReference type="NCBI Taxonomy" id="3018445"/>
    <lineage>
        <taxon>Bacteria</taxon>
        <taxon>Bacillati</taxon>
        <taxon>Actinomycetota</taxon>
        <taxon>Actinomycetes</taxon>
        <taxon>Streptosporangiales</taxon>
        <taxon>Nocardiopsidaceae</taxon>
        <taxon>Nocardiopsis</taxon>
    </lineage>
</organism>
<dbReference type="InterPro" id="IPR036165">
    <property type="entry name" value="YefM-like_sf"/>
</dbReference>
<reference evidence="3 4" key="1">
    <citation type="submission" date="2023-01" db="EMBL/GenBank/DDBJ databases">
        <title>Draft genome sequence of Nocardiopsis sp. RSe5-2 isolated from halophytes.</title>
        <authorList>
            <person name="Duangmal K."/>
            <person name="Chantavorakit T."/>
        </authorList>
    </citation>
    <scope>NUCLEOTIDE SEQUENCE [LARGE SCALE GENOMIC DNA]</scope>
    <source>
        <strain evidence="3 4">RSe5-2</strain>
    </source>
</reference>
<comment type="function">
    <text evidence="2">Antitoxin component of a type II toxin-antitoxin (TA) system.</text>
</comment>
<dbReference type="NCBIfam" id="TIGR01552">
    <property type="entry name" value="phd_fam"/>
    <property type="match status" value="1"/>
</dbReference>